<evidence type="ECO:0000256" key="1">
    <source>
        <dbReference type="ARBA" id="ARBA00023015"/>
    </source>
</evidence>
<evidence type="ECO:0000259" key="4">
    <source>
        <dbReference type="PROSITE" id="PS50043"/>
    </source>
</evidence>
<dbReference type="SMART" id="SM00421">
    <property type="entry name" value="HTH_LUXR"/>
    <property type="match status" value="1"/>
</dbReference>
<evidence type="ECO:0000313" key="5">
    <source>
        <dbReference type="EMBL" id="ALG08813.1"/>
    </source>
</evidence>
<dbReference type="SUPFAM" id="SSF48452">
    <property type="entry name" value="TPR-like"/>
    <property type="match status" value="1"/>
</dbReference>
<dbReference type="GO" id="GO:0003677">
    <property type="term" value="F:DNA binding"/>
    <property type="evidence" value="ECO:0007669"/>
    <property type="project" value="UniProtKB-KW"/>
</dbReference>
<name>A0A0N9I3H7_9PSEU</name>
<dbReference type="GO" id="GO:0006355">
    <property type="term" value="P:regulation of DNA-templated transcription"/>
    <property type="evidence" value="ECO:0007669"/>
    <property type="project" value="InterPro"/>
</dbReference>
<dbReference type="PANTHER" id="PTHR44688">
    <property type="entry name" value="DNA-BINDING TRANSCRIPTIONAL ACTIVATOR DEVR_DOSR"/>
    <property type="match status" value="1"/>
</dbReference>
<dbReference type="STRING" id="860235.AOZ06_19525"/>
<dbReference type="InterPro" id="IPR016032">
    <property type="entry name" value="Sig_transdc_resp-reg_C-effctor"/>
</dbReference>
<accession>A0A0N9I3H7</accession>
<keyword evidence="3" id="KW-0804">Transcription</keyword>
<dbReference type="Gene3D" id="1.25.40.10">
    <property type="entry name" value="Tetratricopeptide repeat domain"/>
    <property type="match status" value="1"/>
</dbReference>
<keyword evidence="1" id="KW-0805">Transcription regulation</keyword>
<dbReference type="InterPro" id="IPR011990">
    <property type="entry name" value="TPR-like_helical_dom_sf"/>
</dbReference>
<keyword evidence="2" id="KW-0238">DNA-binding</keyword>
<sequence length="338" mass="36675">MEHEINQIEHFAAARQHALAQWHVTRLRATQAALIGDLDEALAQNEAARAIAERVVTEATGGLYFAFLAQIAMLRGTMTADEAAAMLRVLGAVRDVALARIFIPITHALRGDKQAARATFEEFRHMPSELQIGPRWAAVLHHIGIVATMVDDAETAGRVYGILGSLEPSFLTDGSGAVFCAGASPRASGDLALATGRVAEAIEHYRLAIEMNARIGARPFVALSRLGLARALLKRGEHTDIPDVRKLAGEAAAEFRRLDMPGPLATADTVLRDSRETSPLSRRESEVADLIGQALSNKQIAQRLVLSERTVESHVRSILGKLGYTTRTEIATWNVRSQ</sequence>
<dbReference type="AlphaFoldDB" id="A0A0N9I3H7"/>
<dbReference type="PANTHER" id="PTHR44688:SF16">
    <property type="entry name" value="DNA-BINDING TRANSCRIPTIONAL ACTIVATOR DEVR_DOSR"/>
    <property type="match status" value="1"/>
</dbReference>
<dbReference type="SUPFAM" id="SSF46894">
    <property type="entry name" value="C-terminal effector domain of the bipartite response regulators"/>
    <property type="match status" value="1"/>
</dbReference>
<reference evidence="5 6" key="1">
    <citation type="submission" date="2015-07" db="EMBL/GenBank/DDBJ databases">
        <title>Genome sequencing of Kibdelosporangium phytohabitans.</title>
        <authorList>
            <person name="Qin S."/>
            <person name="Xing K."/>
        </authorList>
    </citation>
    <scope>NUCLEOTIDE SEQUENCE [LARGE SCALE GENOMIC DNA]</scope>
    <source>
        <strain evidence="5 6">KLBMP1111</strain>
    </source>
</reference>
<dbReference type="EMBL" id="CP012752">
    <property type="protein sequence ID" value="ALG08813.1"/>
    <property type="molecule type" value="Genomic_DNA"/>
</dbReference>
<evidence type="ECO:0000256" key="3">
    <source>
        <dbReference type="ARBA" id="ARBA00023163"/>
    </source>
</evidence>
<dbReference type="RefSeq" id="WP_054290719.1">
    <property type="nucleotide sequence ID" value="NZ_CP012752.1"/>
</dbReference>
<dbReference type="InterPro" id="IPR036388">
    <property type="entry name" value="WH-like_DNA-bd_sf"/>
</dbReference>
<evidence type="ECO:0000256" key="2">
    <source>
        <dbReference type="ARBA" id="ARBA00023125"/>
    </source>
</evidence>
<dbReference type="PRINTS" id="PR00038">
    <property type="entry name" value="HTHLUXR"/>
</dbReference>
<dbReference type="PROSITE" id="PS50043">
    <property type="entry name" value="HTH_LUXR_2"/>
    <property type="match status" value="1"/>
</dbReference>
<protein>
    <recommendedName>
        <fullName evidence="4">HTH luxR-type domain-containing protein</fullName>
    </recommendedName>
</protein>
<organism evidence="5 6">
    <name type="scientific">Kibdelosporangium phytohabitans</name>
    <dbReference type="NCBI Taxonomy" id="860235"/>
    <lineage>
        <taxon>Bacteria</taxon>
        <taxon>Bacillati</taxon>
        <taxon>Actinomycetota</taxon>
        <taxon>Actinomycetes</taxon>
        <taxon>Pseudonocardiales</taxon>
        <taxon>Pseudonocardiaceae</taxon>
        <taxon>Kibdelosporangium</taxon>
    </lineage>
</organism>
<dbReference type="Proteomes" id="UP000063699">
    <property type="component" value="Chromosome"/>
</dbReference>
<gene>
    <name evidence="5" type="ORF">AOZ06_19525</name>
</gene>
<dbReference type="OrthoDB" id="3543649at2"/>
<feature type="domain" description="HTH luxR-type" evidence="4">
    <location>
        <begin position="273"/>
        <end position="338"/>
    </location>
</feature>
<evidence type="ECO:0000313" key="6">
    <source>
        <dbReference type="Proteomes" id="UP000063699"/>
    </source>
</evidence>
<dbReference type="CDD" id="cd06170">
    <property type="entry name" value="LuxR_C_like"/>
    <property type="match status" value="1"/>
</dbReference>
<dbReference type="InterPro" id="IPR000792">
    <property type="entry name" value="Tscrpt_reg_LuxR_C"/>
</dbReference>
<proteinExistence type="predicted"/>
<dbReference type="Gene3D" id="1.10.10.10">
    <property type="entry name" value="Winged helix-like DNA-binding domain superfamily/Winged helix DNA-binding domain"/>
    <property type="match status" value="1"/>
</dbReference>
<dbReference type="Pfam" id="PF00196">
    <property type="entry name" value="GerE"/>
    <property type="match status" value="1"/>
</dbReference>
<keyword evidence="6" id="KW-1185">Reference proteome</keyword>
<dbReference type="KEGG" id="kphy:AOZ06_19525"/>